<dbReference type="PRINTS" id="PR00315">
    <property type="entry name" value="ELONGATNFCT"/>
</dbReference>
<dbReference type="PANTHER" id="PTHR43261">
    <property type="entry name" value="TRANSLATION ELONGATION FACTOR G-RELATED"/>
    <property type="match status" value="1"/>
</dbReference>
<dbReference type="CDD" id="cd01886">
    <property type="entry name" value="EF-G"/>
    <property type="match status" value="1"/>
</dbReference>
<evidence type="ECO:0000259" key="9">
    <source>
        <dbReference type="PROSITE" id="PS51722"/>
    </source>
</evidence>
<dbReference type="GO" id="GO:0003924">
    <property type="term" value="F:GTPase activity"/>
    <property type="evidence" value="ECO:0007669"/>
    <property type="project" value="InterPro"/>
</dbReference>
<dbReference type="HAMAP" id="MF_00054_B">
    <property type="entry name" value="EF_G_EF_2_B"/>
    <property type="match status" value="1"/>
</dbReference>
<dbReference type="EMBL" id="MVIM01000003">
    <property type="protein sequence ID" value="ORB66769.1"/>
    <property type="molecule type" value="Genomic_DNA"/>
</dbReference>
<dbReference type="PROSITE" id="PS51722">
    <property type="entry name" value="G_TR_2"/>
    <property type="match status" value="1"/>
</dbReference>
<dbReference type="CDD" id="cd16262">
    <property type="entry name" value="EFG_III"/>
    <property type="match status" value="1"/>
</dbReference>
<dbReference type="GO" id="GO:0032790">
    <property type="term" value="P:ribosome disassembly"/>
    <property type="evidence" value="ECO:0007669"/>
    <property type="project" value="TreeGrafter"/>
</dbReference>
<dbReference type="Pfam" id="PF03144">
    <property type="entry name" value="GTP_EFTU_D2"/>
    <property type="match status" value="1"/>
</dbReference>
<evidence type="ECO:0000313" key="11">
    <source>
        <dbReference type="Proteomes" id="UP000192411"/>
    </source>
</evidence>
<feature type="domain" description="Tr-type G" evidence="9">
    <location>
        <begin position="11"/>
        <end position="287"/>
    </location>
</feature>
<keyword evidence="11" id="KW-1185">Reference proteome</keyword>
<dbReference type="FunFam" id="3.30.70.870:FF:000001">
    <property type="entry name" value="Elongation factor G"/>
    <property type="match status" value="1"/>
</dbReference>
<dbReference type="Gene3D" id="2.40.30.10">
    <property type="entry name" value="Translation factors"/>
    <property type="match status" value="1"/>
</dbReference>
<evidence type="ECO:0000256" key="5">
    <source>
        <dbReference type="ARBA" id="ARBA00023134"/>
    </source>
</evidence>
<dbReference type="GO" id="GO:0003746">
    <property type="term" value="F:translation elongation factor activity"/>
    <property type="evidence" value="ECO:0007669"/>
    <property type="project" value="UniProtKB-UniRule"/>
</dbReference>
<reference evidence="10 11" key="1">
    <citation type="submission" date="2017-02" db="EMBL/GenBank/DDBJ databases">
        <title>The new phylogeny of genus Mycobacterium.</title>
        <authorList>
            <person name="Tortoli E."/>
            <person name="Trovato A."/>
            <person name="Cirillo D.M."/>
        </authorList>
    </citation>
    <scope>NUCLEOTIDE SEQUENCE [LARGE SCALE GENOMIC DNA]</scope>
    <source>
        <strain evidence="10 11">DSM 44338</strain>
    </source>
</reference>
<dbReference type="CDD" id="cd04088">
    <property type="entry name" value="EFG_mtEFG_II"/>
    <property type="match status" value="1"/>
</dbReference>
<dbReference type="Gene3D" id="3.40.50.300">
    <property type="entry name" value="P-loop containing nucleotide triphosphate hydrolases"/>
    <property type="match status" value="1"/>
</dbReference>
<dbReference type="NCBIfam" id="TIGR00484">
    <property type="entry name" value="EF-G"/>
    <property type="match status" value="1"/>
</dbReference>
<keyword evidence="3 7" id="KW-0251">Elongation factor</keyword>
<keyword evidence="2 7" id="KW-0547">Nucleotide-binding</keyword>
<dbReference type="InterPro" id="IPR004540">
    <property type="entry name" value="Transl_elong_EFG/EF2"/>
</dbReference>
<evidence type="ECO:0000256" key="4">
    <source>
        <dbReference type="ARBA" id="ARBA00022917"/>
    </source>
</evidence>
<dbReference type="GO" id="GO:0005525">
    <property type="term" value="F:GTP binding"/>
    <property type="evidence" value="ECO:0007669"/>
    <property type="project" value="UniProtKB-UniRule"/>
</dbReference>
<dbReference type="InterPro" id="IPR005225">
    <property type="entry name" value="Small_GTP-bd"/>
</dbReference>
<evidence type="ECO:0000256" key="6">
    <source>
        <dbReference type="ARBA" id="ARBA00024731"/>
    </source>
</evidence>
<feature type="binding site" evidence="7">
    <location>
        <begin position="20"/>
        <end position="27"/>
    </location>
    <ligand>
        <name>GTP</name>
        <dbReference type="ChEBI" id="CHEBI:37565"/>
    </ligand>
</feature>
<dbReference type="Pfam" id="PF00009">
    <property type="entry name" value="GTP_EFTU"/>
    <property type="match status" value="1"/>
</dbReference>
<dbReference type="PROSITE" id="PS00301">
    <property type="entry name" value="G_TR_1"/>
    <property type="match status" value="1"/>
</dbReference>
<dbReference type="RefSeq" id="WP_083124560.1">
    <property type="nucleotide sequence ID" value="NZ_MVIM01000003.1"/>
</dbReference>
<comment type="caution">
    <text evidence="10">The sequence shown here is derived from an EMBL/GenBank/DDBJ whole genome shotgun (WGS) entry which is preliminary data.</text>
</comment>
<dbReference type="InterPro" id="IPR005517">
    <property type="entry name" value="Transl_elong_EFG/EF2_IV"/>
</dbReference>
<dbReference type="Pfam" id="PF00679">
    <property type="entry name" value="EFG_C"/>
    <property type="match status" value="1"/>
</dbReference>
<evidence type="ECO:0000256" key="7">
    <source>
        <dbReference type="HAMAP-Rule" id="MF_00054"/>
    </source>
</evidence>
<dbReference type="InterPro" id="IPR004161">
    <property type="entry name" value="EFTu-like_2"/>
</dbReference>
<organism evidence="10 11">
    <name type="scientific">Mycolicibacterium tusciae</name>
    <dbReference type="NCBI Taxonomy" id="75922"/>
    <lineage>
        <taxon>Bacteria</taxon>
        <taxon>Bacillati</taxon>
        <taxon>Actinomycetota</taxon>
        <taxon>Actinomycetes</taxon>
        <taxon>Mycobacteriales</taxon>
        <taxon>Mycobacteriaceae</taxon>
        <taxon>Mycolicibacterium</taxon>
    </lineage>
</organism>
<dbReference type="STRING" id="75922.BST47_06655"/>
<dbReference type="InterPro" id="IPR000640">
    <property type="entry name" value="EFG_V-like"/>
</dbReference>
<dbReference type="InterPro" id="IPR020568">
    <property type="entry name" value="Ribosomal_Su5_D2-typ_SF"/>
</dbReference>
<sequence>MAQKDVLTDLTKVRNIGIMAHIDAGKTTTTERILYYTGISYKIGEVHDGAATMDWMEQEQERGITITSAATTCFWNDNQINIIDTPGHVDFTVEVERSLRVLDGAVAVFDGKEGVEPQSEQVWRQADKYDVPRICFVNKMDKIGADFYFSVRTMEERLGANVIPIQLPVGSEGDFEGIVDLVEMNAKVWRGETKLGETYETIDIPADLTEKADEYRTKLLEAVAETDESLLEKYFGGEELSVEEIKGALRKLTINSDAYLVLCGSAFKNKGVQPMLDAVIDYLPSPLDVESVSGHAPGKEDEILIRKPSTDEPFSALAFKVATHPFFGKLTYVRVYSGTVESGSQVINATKGKKERLGKLFQMHSNKENPVERASAGHIYAVIGLKDTTTGDTLSDPNQQVVLESMTFPDPVIEVAIEPKTKSDQEKLGTAIQKLAEEDPTFKVHLDQETGQTVIGGMGELHLDILVDRMKREFKVEANVGKPQVAYKETIKRTVDKVEFTHKKQTGGSGQFAKVLISIEPFTGEDGATYEFENKVTGGRIPREYIPSVDAGAQDAMQYGVLAGYPLVNLKVILLDGAYHEVDSSEMAFKVAGSQVLKKAAAQAQPVILEPVMAVEVTTPEEYMGEVIGDLNSRRGQIQAMEERAGARVVKAHVPLSEMFGYVGDLRSKTQGRANYSMVFDSYAEVPANVSKEIIAKATGQ</sequence>
<dbReference type="eggNOG" id="COG0480">
    <property type="taxonomic scope" value="Bacteria"/>
</dbReference>
<keyword evidence="4 7" id="KW-0648">Protein biosynthesis</keyword>
<dbReference type="InterPro" id="IPR014721">
    <property type="entry name" value="Ribsml_uS5_D2-typ_fold_subgr"/>
</dbReference>
<dbReference type="Pfam" id="PF14492">
    <property type="entry name" value="EFG_III"/>
    <property type="match status" value="1"/>
</dbReference>
<dbReference type="SUPFAM" id="SSF54211">
    <property type="entry name" value="Ribosomal protein S5 domain 2-like"/>
    <property type="match status" value="1"/>
</dbReference>
<dbReference type="InterPro" id="IPR031157">
    <property type="entry name" value="G_TR_CS"/>
</dbReference>
<protein>
    <recommendedName>
        <fullName evidence="7 8">Elongation factor G</fullName>
        <shortName evidence="7">EF-G</shortName>
    </recommendedName>
</protein>
<dbReference type="InterPro" id="IPR035647">
    <property type="entry name" value="EFG_III/V"/>
</dbReference>
<feature type="binding site" evidence="7">
    <location>
        <begin position="84"/>
        <end position="88"/>
    </location>
    <ligand>
        <name>GTP</name>
        <dbReference type="ChEBI" id="CHEBI:37565"/>
    </ligand>
</feature>
<proteinExistence type="inferred from homology"/>
<dbReference type="OrthoDB" id="9801472at2"/>
<dbReference type="InterPro" id="IPR009000">
    <property type="entry name" value="Transl_B-barrel_sf"/>
</dbReference>
<dbReference type="NCBIfam" id="NF009381">
    <property type="entry name" value="PRK12740.1-5"/>
    <property type="match status" value="1"/>
</dbReference>
<comment type="subcellular location">
    <subcellularLocation>
        <location evidence="7">Cytoplasm</location>
    </subcellularLocation>
</comment>
<dbReference type="Proteomes" id="UP000192411">
    <property type="component" value="Unassembled WGS sequence"/>
</dbReference>
<dbReference type="SMART" id="SM00838">
    <property type="entry name" value="EFG_C"/>
    <property type="match status" value="1"/>
</dbReference>
<dbReference type="FunFam" id="3.40.50.300:FF:000029">
    <property type="entry name" value="Elongation factor G"/>
    <property type="match status" value="1"/>
</dbReference>
<dbReference type="InterPro" id="IPR009022">
    <property type="entry name" value="EFG_III"/>
</dbReference>
<evidence type="ECO:0000256" key="8">
    <source>
        <dbReference type="NCBIfam" id="TIGR00484"/>
    </source>
</evidence>
<dbReference type="AlphaFoldDB" id="A0A1X0JV11"/>
<accession>A0A1X0JV11</accession>
<dbReference type="InterPro" id="IPR035649">
    <property type="entry name" value="EFG_V"/>
</dbReference>
<dbReference type="SUPFAM" id="SSF52540">
    <property type="entry name" value="P-loop containing nucleoside triphosphate hydrolases"/>
    <property type="match status" value="1"/>
</dbReference>
<dbReference type="FunFam" id="2.40.30.10:FF:000006">
    <property type="entry name" value="Elongation factor G"/>
    <property type="match status" value="1"/>
</dbReference>
<dbReference type="InterPro" id="IPR027417">
    <property type="entry name" value="P-loop_NTPase"/>
</dbReference>
<dbReference type="GO" id="GO:0005737">
    <property type="term" value="C:cytoplasm"/>
    <property type="evidence" value="ECO:0007669"/>
    <property type="project" value="UniProtKB-SubCell"/>
</dbReference>
<evidence type="ECO:0000256" key="3">
    <source>
        <dbReference type="ARBA" id="ARBA00022768"/>
    </source>
</evidence>
<dbReference type="Gene3D" id="3.30.230.10">
    <property type="match status" value="1"/>
</dbReference>
<dbReference type="InterPro" id="IPR000795">
    <property type="entry name" value="T_Tr_GTP-bd_dom"/>
</dbReference>
<name>A0A1X0JV11_9MYCO</name>
<dbReference type="CDD" id="cd01434">
    <property type="entry name" value="EFG_mtEFG1_IV"/>
    <property type="match status" value="1"/>
</dbReference>
<dbReference type="InterPro" id="IPR047872">
    <property type="entry name" value="EFG_IV"/>
</dbReference>
<dbReference type="SUPFAM" id="SSF54980">
    <property type="entry name" value="EF-G C-terminal domain-like"/>
    <property type="match status" value="2"/>
</dbReference>
<dbReference type="SMART" id="SM00889">
    <property type="entry name" value="EFG_IV"/>
    <property type="match status" value="1"/>
</dbReference>
<feature type="binding site" evidence="7">
    <location>
        <begin position="138"/>
        <end position="141"/>
    </location>
    <ligand>
        <name>GTP</name>
        <dbReference type="ChEBI" id="CHEBI:37565"/>
    </ligand>
</feature>
<keyword evidence="7" id="KW-0963">Cytoplasm</keyword>
<dbReference type="FunFam" id="3.30.230.10:FF:000003">
    <property type="entry name" value="Elongation factor G"/>
    <property type="match status" value="1"/>
</dbReference>
<dbReference type="Gene3D" id="3.30.70.870">
    <property type="entry name" value="Elongation Factor G (Translational Gtpase), domain 3"/>
    <property type="match status" value="1"/>
</dbReference>
<dbReference type="Gene3D" id="3.30.70.240">
    <property type="match status" value="1"/>
</dbReference>
<dbReference type="InterPro" id="IPR041095">
    <property type="entry name" value="EFG_II"/>
</dbReference>
<dbReference type="Pfam" id="PF03764">
    <property type="entry name" value="EFG_IV"/>
    <property type="match status" value="1"/>
</dbReference>
<evidence type="ECO:0000256" key="2">
    <source>
        <dbReference type="ARBA" id="ARBA00022741"/>
    </source>
</evidence>
<evidence type="ECO:0000313" key="10">
    <source>
        <dbReference type="EMBL" id="ORB66769.1"/>
    </source>
</evidence>
<keyword evidence="5 7" id="KW-0342">GTP-binding</keyword>
<dbReference type="PANTHER" id="PTHR43261:SF1">
    <property type="entry name" value="RIBOSOME-RELEASING FACTOR 2, MITOCHONDRIAL"/>
    <property type="match status" value="1"/>
</dbReference>
<dbReference type="FunFam" id="3.30.70.240:FF:000001">
    <property type="entry name" value="Elongation factor G"/>
    <property type="match status" value="1"/>
</dbReference>
<gene>
    <name evidence="7" type="primary">fusA</name>
    <name evidence="10" type="ORF">BST47_06655</name>
</gene>
<comment type="function">
    <text evidence="6 7">Catalyzes the GTP-dependent ribosomal translocation step during translation elongation. During this step, the ribosome changes from the pre-translocational (PRE) to the post-translocational (POST) state as the newly formed A-site-bound peptidyl-tRNA and P-site-bound deacylated tRNA move to the P and E sites, respectively. Catalyzes the coordinated movement of the two tRNA molecules, the mRNA and conformational changes in the ribosome.</text>
</comment>
<dbReference type="SUPFAM" id="SSF50447">
    <property type="entry name" value="Translation proteins"/>
    <property type="match status" value="1"/>
</dbReference>
<dbReference type="NCBIfam" id="TIGR00231">
    <property type="entry name" value="small_GTP"/>
    <property type="match status" value="1"/>
</dbReference>
<dbReference type="CDD" id="cd03713">
    <property type="entry name" value="EFG_mtEFG_C"/>
    <property type="match status" value="1"/>
</dbReference>
<evidence type="ECO:0000256" key="1">
    <source>
        <dbReference type="ARBA" id="ARBA00005870"/>
    </source>
</evidence>
<comment type="similarity">
    <text evidence="1 7">Belongs to the TRAFAC class translation factor GTPase superfamily. Classic translation factor GTPase family. EF-G/EF-2 subfamily.</text>
</comment>